<keyword evidence="2" id="KW-1185">Reference proteome</keyword>
<accession>W6QD82</accession>
<reference evidence="1" key="1">
    <citation type="journal article" date="2014" name="Nat. Commun.">
        <title>Multiple recent horizontal transfers of a large genomic region in cheese making fungi.</title>
        <authorList>
            <person name="Cheeseman K."/>
            <person name="Ropars J."/>
            <person name="Renault P."/>
            <person name="Dupont J."/>
            <person name="Gouzy J."/>
            <person name="Branca A."/>
            <person name="Abraham A.L."/>
            <person name="Ceppi M."/>
            <person name="Conseiller E."/>
            <person name="Debuchy R."/>
            <person name="Malagnac F."/>
            <person name="Goarin A."/>
            <person name="Silar P."/>
            <person name="Lacoste S."/>
            <person name="Sallet E."/>
            <person name="Bensimon A."/>
            <person name="Giraud T."/>
            <person name="Brygoo Y."/>
        </authorList>
    </citation>
    <scope>NUCLEOTIDE SEQUENCE [LARGE SCALE GENOMIC DNA]</scope>
    <source>
        <strain evidence="1">FM164</strain>
    </source>
</reference>
<protein>
    <submittedName>
        <fullName evidence="1">Genomic scaffold, ProqFM164S01</fullName>
    </submittedName>
</protein>
<evidence type="ECO:0000313" key="2">
    <source>
        <dbReference type="Proteomes" id="UP000030686"/>
    </source>
</evidence>
<dbReference type="EMBL" id="HG792015">
    <property type="protein sequence ID" value="CDM27562.1"/>
    <property type="molecule type" value="Genomic_DNA"/>
</dbReference>
<dbReference type="AlphaFoldDB" id="W6QD82"/>
<evidence type="ECO:0000313" key="1">
    <source>
        <dbReference type="EMBL" id="CDM27562.1"/>
    </source>
</evidence>
<gene>
    <name evidence="1" type="ORF">PROQFM164_S01g001373</name>
</gene>
<name>W6QD82_PENRF</name>
<dbReference type="OrthoDB" id="73875at2759"/>
<organism evidence="1 2">
    <name type="scientific">Penicillium roqueforti (strain FM164)</name>
    <dbReference type="NCBI Taxonomy" id="1365484"/>
    <lineage>
        <taxon>Eukaryota</taxon>
        <taxon>Fungi</taxon>
        <taxon>Dikarya</taxon>
        <taxon>Ascomycota</taxon>
        <taxon>Pezizomycotina</taxon>
        <taxon>Eurotiomycetes</taxon>
        <taxon>Eurotiomycetidae</taxon>
        <taxon>Eurotiales</taxon>
        <taxon>Aspergillaceae</taxon>
        <taxon>Penicillium</taxon>
    </lineage>
</organism>
<dbReference type="Proteomes" id="UP000030686">
    <property type="component" value="Unassembled WGS sequence"/>
</dbReference>
<sequence>MVAAIAAAASAAPQPVVPTMTLVARNSVNDCGPSTFINRSSGGSPRVLDYKKIAANIAGGGT</sequence>
<proteinExistence type="predicted"/>